<keyword evidence="4" id="KW-1185">Reference proteome</keyword>
<dbReference type="GO" id="GO:0016879">
    <property type="term" value="F:ligase activity, forming carbon-nitrogen bonds"/>
    <property type="evidence" value="ECO:0007669"/>
    <property type="project" value="TreeGrafter"/>
</dbReference>
<dbReference type="SUPFAM" id="SSF54631">
    <property type="entry name" value="CBS-domain pair"/>
    <property type="match status" value="1"/>
</dbReference>
<organism evidence="3 4">
    <name type="scientific">Abyssalbus ytuae</name>
    <dbReference type="NCBI Taxonomy" id="2926907"/>
    <lineage>
        <taxon>Bacteria</taxon>
        <taxon>Pseudomonadati</taxon>
        <taxon>Bacteroidota</taxon>
        <taxon>Flavobacteriia</taxon>
        <taxon>Flavobacteriales</taxon>
        <taxon>Flavobacteriaceae</taxon>
        <taxon>Abyssalbus</taxon>
    </lineage>
</organism>
<proteinExistence type="predicted"/>
<name>A0A9E7CU43_9FLAO</name>
<dbReference type="InterPro" id="IPR006336">
    <property type="entry name" value="GCS2"/>
</dbReference>
<gene>
    <name evidence="3" type="ORF">MQE35_08850</name>
</gene>
<dbReference type="Pfam" id="PF00571">
    <property type="entry name" value="CBS"/>
    <property type="match status" value="2"/>
</dbReference>
<protein>
    <submittedName>
        <fullName evidence="3">CBS domain-containing protein</fullName>
    </submittedName>
</protein>
<dbReference type="PANTHER" id="PTHR36510">
    <property type="entry name" value="GLUTAMATE--CYSTEINE LIGASE 2-RELATED"/>
    <property type="match status" value="1"/>
</dbReference>
<dbReference type="CDD" id="cd04584">
    <property type="entry name" value="CBS_pair_AcuB_like"/>
    <property type="match status" value="1"/>
</dbReference>
<dbReference type="Pfam" id="PF04107">
    <property type="entry name" value="GCS2"/>
    <property type="match status" value="1"/>
</dbReference>
<sequence length="607" mass="69876">MSEKDKAIYIHHLLKDIEALEIMLDKNLFEKEPVRIGAEQEFCLVNNKWYPANNAQAILNSINDPHFTHELAKYNLEINLDPLILGGTCFSELHRKLREFLIKADKKAGENNSKVVLTGILPTITTRHLSIDYMTPLIRYEVLNETIKEIRKKDINLHIKGVDEVKLLHDSVLFEGCNTSFQSHLQIAPDDFVKSYNWAQAIAGPVLSICTNSPLLLGKELWSETRIALFAQSMDTRASSFYLNEKDARVSFGRKWAHGSVVEIFKDNITRFKSLLTTHFKSDSVSLLNTGVVPKLKALNLHNGTVYLWNRPCYGVSKNIPHLRIENRYIPSGPSVLDEIANMAFWVGIMKGRPAKYDNIHEIMGFKDVKNNFIKAARYGMGTQFYWNNALIHSHKLIHEELLPIAYKGLTKMKVDQKDIERYLSVIENRVDNKSGSRWMVQSYRNLTKTLRKPDALRAITQTMYNYQQKDYPVDTWKILKNNDDLFMEKEKSIEQVMNTDLYTVNEDDSSELVLSMMLWKNIHHMPVLNSNADLAGLLTWTDVKKHMDDPEHTPKTVRDIMTTNLITITSNVSIEKAREIMQRHKINCLPVVKGEKLIGIITSKDY</sequence>
<dbReference type="RefSeq" id="WP_255846007.1">
    <property type="nucleotide sequence ID" value="NZ_CP094358.1"/>
</dbReference>
<dbReference type="EMBL" id="CP094358">
    <property type="protein sequence ID" value="UOB19391.1"/>
    <property type="molecule type" value="Genomic_DNA"/>
</dbReference>
<dbReference type="SMART" id="SM00116">
    <property type="entry name" value="CBS"/>
    <property type="match status" value="2"/>
</dbReference>
<dbReference type="Gene3D" id="3.30.590.20">
    <property type="match status" value="1"/>
</dbReference>
<keyword evidence="1" id="KW-0129">CBS domain</keyword>
<dbReference type="KEGG" id="fbm:MQE35_08850"/>
<dbReference type="Gene3D" id="3.10.580.10">
    <property type="entry name" value="CBS-domain"/>
    <property type="match status" value="1"/>
</dbReference>
<evidence type="ECO:0000259" key="2">
    <source>
        <dbReference type="PROSITE" id="PS51371"/>
    </source>
</evidence>
<dbReference type="InterPro" id="IPR000644">
    <property type="entry name" value="CBS_dom"/>
</dbReference>
<dbReference type="PROSITE" id="PS51371">
    <property type="entry name" value="CBS"/>
    <property type="match status" value="2"/>
</dbReference>
<dbReference type="SUPFAM" id="SSF55931">
    <property type="entry name" value="Glutamine synthetase/guanido kinase"/>
    <property type="match status" value="1"/>
</dbReference>
<evidence type="ECO:0000313" key="4">
    <source>
        <dbReference type="Proteomes" id="UP000831290"/>
    </source>
</evidence>
<feature type="domain" description="CBS" evidence="2">
    <location>
        <begin position="498"/>
        <end position="556"/>
    </location>
</feature>
<dbReference type="InterPro" id="IPR046342">
    <property type="entry name" value="CBS_dom_sf"/>
</dbReference>
<reference evidence="3" key="1">
    <citation type="submission" date="2022-03" db="EMBL/GenBank/DDBJ databases">
        <title>Description of Abyssus ytuae gen. nov., sp. nov., a novel member of the family Flavobacteriaceae isolated from the sediment of Mariana Trench.</title>
        <authorList>
            <person name="Zhang J."/>
            <person name="Xu X."/>
        </authorList>
    </citation>
    <scope>NUCLEOTIDE SEQUENCE</scope>
    <source>
        <strain evidence="3">MT3330</strain>
    </source>
</reference>
<dbReference type="Proteomes" id="UP000831290">
    <property type="component" value="Chromosome"/>
</dbReference>
<evidence type="ECO:0000256" key="1">
    <source>
        <dbReference type="PROSITE-ProRule" id="PRU00703"/>
    </source>
</evidence>
<evidence type="ECO:0000313" key="3">
    <source>
        <dbReference type="EMBL" id="UOB19391.1"/>
    </source>
</evidence>
<dbReference type="PANTHER" id="PTHR36510:SF3">
    <property type="entry name" value="CONSERVED PROTEIN"/>
    <property type="match status" value="1"/>
</dbReference>
<feature type="domain" description="CBS" evidence="2">
    <location>
        <begin position="562"/>
        <end position="607"/>
    </location>
</feature>
<dbReference type="AlphaFoldDB" id="A0A9E7CU43"/>
<dbReference type="InterPro" id="IPR014746">
    <property type="entry name" value="Gln_synth/guanido_kin_cat_dom"/>
</dbReference>
<accession>A0A9E7CU43</accession>
<dbReference type="InterPro" id="IPR050141">
    <property type="entry name" value="GCL_type2/YbdK_subfam"/>
</dbReference>